<accession>A0A8H7VNF8</accession>
<dbReference type="GO" id="GO:0052651">
    <property type="term" value="P:monoacylglycerol catabolic process"/>
    <property type="evidence" value="ECO:0007669"/>
    <property type="project" value="TreeGrafter"/>
</dbReference>
<dbReference type="SUPFAM" id="SSF53474">
    <property type="entry name" value="alpha/beta-Hydrolases"/>
    <property type="match status" value="1"/>
</dbReference>
<dbReference type="InterPro" id="IPR029058">
    <property type="entry name" value="AB_hydrolase_fold"/>
</dbReference>
<dbReference type="InterPro" id="IPR041698">
    <property type="entry name" value="Methyltransf_25"/>
</dbReference>
<dbReference type="InterPro" id="IPR029063">
    <property type="entry name" value="SAM-dependent_MTases_sf"/>
</dbReference>
<gene>
    <name evidence="4" type="ORF">INT48_002083</name>
</gene>
<dbReference type="Gene3D" id="3.40.50.1820">
    <property type="entry name" value="alpha/beta hydrolase"/>
    <property type="match status" value="1"/>
</dbReference>
<feature type="region of interest" description="Disordered" evidence="1">
    <location>
        <begin position="367"/>
        <end position="421"/>
    </location>
</feature>
<dbReference type="GO" id="GO:0006660">
    <property type="term" value="P:phosphatidylserine catabolic process"/>
    <property type="evidence" value="ECO:0007669"/>
    <property type="project" value="TreeGrafter"/>
</dbReference>
<dbReference type="Gene3D" id="3.40.50.150">
    <property type="entry name" value="Vaccinia Virus protein VP39"/>
    <property type="match status" value="1"/>
</dbReference>
<feature type="compositionally biased region" description="Polar residues" evidence="1">
    <location>
        <begin position="368"/>
        <end position="386"/>
    </location>
</feature>
<dbReference type="GO" id="GO:0047372">
    <property type="term" value="F:monoacylglycerol lipase activity"/>
    <property type="evidence" value="ECO:0007669"/>
    <property type="project" value="TreeGrafter"/>
</dbReference>
<proteinExistence type="predicted"/>
<reference evidence="4" key="1">
    <citation type="submission" date="2021-01" db="EMBL/GenBank/DDBJ databases">
        <title>Metabolic potential, ecology and presence of endohyphal bacteria is reflected in genomic diversity of Mucoromycotina.</title>
        <authorList>
            <person name="Muszewska A."/>
            <person name="Okrasinska A."/>
            <person name="Steczkiewicz K."/>
            <person name="Drgas O."/>
            <person name="Orlowska M."/>
            <person name="Perlinska-Lenart U."/>
            <person name="Aleksandrzak-Piekarczyk T."/>
            <person name="Szatraj K."/>
            <person name="Zielenkiewicz U."/>
            <person name="Pilsyk S."/>
            <person name="Malc E."/>
            <person name="Mieczkowski P."/>
            <person name="Kruszewska J.S."/>
            <person name="Biernat P."/>
            <person name="Pawlowska J."/>
        </authorList>
    </citation>
    <scope>NUCLEOTIDE SEQUENCE</scope>
    <source>
        <strain evidence="4">WA0000018081</strain>
    </source>
</reference>
<evidence type="ECO:0000313" key="5">
    <source>
        <dbReference type="Proteomes" id="UP000613177"/>
    </source>
</evidence>
<organism evidence="4 5">
    <name type="scientific">Thamnidium elegans</name>
    <dbReference type="NCBI Taxonomy" id="101142"/>
    <lineage>
        <taxon>Eukaryota</taxon>
        <taxon>Fungi</taxon>
        <taxon>Fungi incertae sedis</taxon>
        <taxon>Mucoromycota</taxon>
        <taxon>Mucoromycotina</taxon>
        <taxon>Mucoromycetes</taxon>
        <taxon>Mucorales</taxon>
        <taxon>Mucorineae</taxon>
        <taxon>Mucoraceae</taxon>
        <taxon>Thamnidium</taxon>
    </lineage>
</organism>
<evidence type="ECO:0000256" key="2">
    <source>
        <dbReference type="SAM" id="Phobius"/>
    </source>
</evidence>
<keyword evidence="5" id="KW-1185">Reference proteome</keyword>
<keyword evidence="2" id="KW-0472">Membrane</keyword>
<evidence type="ECO:0000259" key="3">
    <source>
        <dbReference type="Pfam" id="PF13649"/>
    </source>
</evidence>
<keyword evidence="2" id="KW-0812">Transmembrane</keyword>
<evidence type="ECO:0000256" key="1">
    <source>
        <dbReference type="SAM" id="MobiDB-lite"/>
    </source>
</evidence>
<dbReference type="AlphaFoldDB" id="A0A8H7VNF8"/>
<feature type="compositionally biased region" description="Polar residues" evidence="1">
    <location>
        <begin position="395"/>
        <end position="421"/>
    </location>
</feature>
<dbReference type="Pfam" id="PF13649">
    <property type="entry name" value="Methyltransf_25"/>
    <property type="match status" value="1"/>
</dbReference>
<feature type="transmembrane region" description="Helical" evidence="2">
    <location>
        <begin position="5"/>
        <end position="25"/>
    </location>
</feature>
<comment type="caution">
    <text evidence="4">The sequence shown here is derived from an EMBL/GenBank/DDBJ whole genome shotgun (WGS) entry which is preliminary data.</text>
</comment>
<dbReference type="Proteomes" id="UP000613177">
    <property type="component" value="Unassembled WGS sequence"/>
</dbReference>
<keyword evidence="2" id="KW-1133">Transmembrane helix</keyword>
<evidence type="ECO:0000313" key="4">
    <source>
        <dbReference type="EMBL" id="KAG2228996.1"/>
    </source>
</evidence>
<dbReference type="PANTHER" id="PTHR12277">
    <property type="entry name" value="ALPHA/BETA HYDROLASE DOMAIN-CONTAINING PROTEIN"/>
    <property type="match status" value="1"/>
</dbReference>
<dbReference type="GO" id="GO:0005789">
    <property type="term" value="C:endoplasmic reticulum membrane"/>
    <property type="evidence" value="ECO:0007669"/>
    <property type="project" value="TreeGrafter"/>
</dbReference>
<feature type="domain" description="Methyltransferase" evidence="3">
    <location>
        <begin position="499"/>
        <end position="590"/>
    </location>
</feature>
<dbReference type="PANTHER" id="PTHR12277:SF194">
    <property type="entry name" value="FI04476P"/>
    <property type="match status" value="1"/>
</dbReference>
<dbReference type="EMBL" id="JAEPRE010000326">
    <property type="protein sequence ID" value="KAG2228996.1"/>
    <property type="molecule type" value="Genomic_DNA"/>
</dbReference>
<dbReference type="SUPFAM" id="SSF53335">
    <property type="entry name" value="S-adenosyl-L-methionine-dependent methyltransferases"/>
    <property type="match status" value="1"/>
</dbReference>
<dbReference type="GO" id="GO:0004622">
    <property type="term" value="F:phosphatidylcholine lysophospholipase activity"/>
    <property type="evidence" value="ECO:0007669"/>
    <property type="project" value="TreeGrafter"/>
</dbReference>
<dbReference type="CDD" id="cd02440">
    <property type="entry name" value="AdoMet_MTases"/>
    <property type="match status" value="1"/>
</dbReference>
<name>A0A8H7VNF8_9FUNG</name>
<sequence length="787" mass="89146">MLKTVIKITGALVAIYAAIIAILSFDTPQRCLMFLHWVKFPLHPQYEALETFGFGHNAGRNIKIQTSDNVTLGAWHFLPSEYYEKLQLRTETNVPEQVYDNALGDSQYDTIIYFHGNALDRTAPWRIDLYKLMKNCIESTPSESGLRLDAQATLSWLNYRNVPNSRIILIGHSLGTGVATTLAYDMTLSDNPAKGLILKAGYSSMATLIFEYNVVPYFPILSPLKRIPELEQWLLSKLNHKFDSLSKIEHVTCPLLIIYGATDMEIPIQNSHRLFVRAVSRTNSSSIEELQASNRITRTVIPNEAIVYSSKSPKVTMIELVTAHHNNVGYFDFTYQSMKDMLASLSPRNQRKLNQLSYPNFFEGASLATDSNPPAQKRGTSISQSIKSKDRRKWSATSEDSHLSNMTPITPPAESSNRGIHLNNSPYCNSKIDFEIISGRRYQSSPGAHFYLPCDDDEADRLVIMHFLIKYAFNGNVVAPVIQNLQVKLEQNKSYRPKVLDVGCGPGTWILEMATEFPHSEFHGIDLRTMFPSTIKPQNTYFLQHDFFQGLPYADMSFEFVRMRSMLGFITQKQLLFLLSEIQRVLKPLGYIELLDVEYQIHRPGPICESILNQQLQNTMQKKGIDFLASHHLSTLLMTQPADGGFIDVHQHRVTIPIGWGGQLGEVHAQNLCSFLQSIHPTIKNYMNQNDPQDTDIDTLIADAVKECTTMQSHMNWFVCYGQKPANNVFTVTPPPSVKNMIPNDYPPSMITPLASPNTSSIDLKQYQQQNENTWDSINDFVDGYTD</sequence>
<protein>
    <recommendedName>
        <fullName evidence="3">Methyltransferase domain-containing protein</fullName>
    </recommendedName>
</protein>